<evidence type="ECO:0000256" key="1">
    <source>
        <dbReference type="SAM" id="MobiDB-lite"/>
    </source>
</evidence>
<dbReference type="GO" id="GO:0000124">
    <property type="term" value="C:SAGA complex"/>
    <property type="evidence" value="ECO:0007669"/>
    <property type="project" value="InterPro"/>
</dbReference>
<proteinExistence type="predicted"/>
<dbReference type="GO" id="GO:0006357">
    <property type="term" value="P:regulation of transcription by RNA polymerase II"/>
    <property type="evidence" value="ECO:0007669"/>
    <property type="project" value="TreeGrafter"/>
</dbReference>
<dbReference type="EMBL" id="QGKY02001250">
    <property type="protein sequence ID" value="KAF2561718.1"/>
    <property type="molecule type" value="Genomic_DNA"/>
</dbReference>
<dbReference type="InterPro" id="IPR021950">
    <property type="entry name" value="Spt20"/>
</dbReference>
<dbReference type="Pfam" id="PF12090">
    <property type="entry name" value="Spt20_SEP"/>
    <property type="match status" value="1"/>
</dbReference>
<dbReference type="PANTHER" id="PTHR13526:SF8">
    <property type="entry name" value="TRANSCRIPTION FACTOR SPT20 HOMOLOG"/>
    <property type="match status" value="1"/>
</dbReference>
<dbReference type="GO" id="GO:0003712">
    <property type="term" value="F:transcription coregulator activity"/>
    <property type="evidence" value="ECO:0007669"/>
    <property type="project" value="InterPro"/>
</dbReference>
<dbReference type="InterPro" id="IPR046468">
    <property type="entry name" value="Spt20-like_SEP"/>
</dbReference>
<accession>A0A8S9I172</accession>
<feature type="domain" description="Spt20-like SEP" evidence="2">
    <location>
        <begin position="55"/>
        <end position="129"/>
    </location>
</feature>
<dbReference type="PANTHER" id="PTHR13526">
    <property type="entry name" value="TRANSCRIPTION FACTOR SPT20 HOMOLOG"/>
    <property type="match status" value="1"/>
</dbReference>
<gene>
    <name evidence="3" type="ORF">F2Q70_00015977</name>
</gene>
<feature type="region of interest" description="Disordered" evidence="1">
    <location>
        <begin position="14"/>
        <end position="33"/>
    </location>
</feature>
<organism evidence="3">
    <name type="scientific">Brassica cretica</name>
    <name type="common">Mustard</name>
    <dbReference type="NCBI Taxonomy" id="69181"/>
    <lineage>
        <taxon>Eukaryota</taxon>
        <taxon>Viridiplantae</taxon>
        <taxon>Streptophyta</taxon>
        <taxon>Embryophyta</taxon>
        <taxon>Tracheophyta</taxon>
        <taxon>Spermatophyta</taxon>
        <taxon>Magnoliopsida</taxon>
        <taxon>eudicotyledons</taxon>
        <taxon>Gunneridae</taxon>
        <taxon>Pentapetalae</taxon>
        <taxon>rosids</taxon>
        <taxon>malvids</taxon>
        <taxon>Brassicales</taxon>
        <taxon>Brassicaceae</taxon>
        <taxon>Brassiceae</taxon>
        <taxon>Brassica</taxon>
    </lineage>
</organism>
<evidence type="ECO:0000259" key="2">
    <source>
        <dbReference type="Pfam" id="PF12090"/>
    </source>
</evidence>
<name>A0A8S9I172_BRACR</name>
<sequence>MGVTFKISKIGRKFRQRVSTETPAPDSPGPLNPILSGKSKAIDAVQPSLPDISPDHEVSFVLSLYPNGYSIGNPSEVAQQTSFRDAPKALHPYGRAAETLLSAIEAGRLPTDILEDIPCKFVDGAVICERPGNKDYSPKGKLSKTD</sequence>
<reference evidence="3" key="1">
    <citation type="submission" date="2019-12" db="EMBL/GenBank/DDBJ databases">
        <title>Genome sequencing and annotation of Brassica cretica.</title>
        <authorList>
            <person name="Studholme D.J."/>
            <person name="Sarris P.F."/>
        </authorList>
    </citation>
    <scope>NUCLEOTIDE SEQUENCE</scope>
    <source>
        <strain evidence="3">PFS-102/07</strain>
        <tissue evidence="3">Leaf</tissue>
    </source>
</reference>
<protein>
    <recommendedName>
        <fullName evidence="2">Spt20-like SEP domain-containing protein</fullName>
    </recommendedName>
</protein>
<comment type="caution">
    <text evidence="3">The sequence shown here is derived from an EMBL/GenBank/DDBJ whole genome shotgun (WGS) entry which is preliminary data.</text>
</comment>
<evidence type="ECO:0000313" key="3">
    <source>
        <dbReference type="EMBL" id="KAF2561718.1"/>
    </source>
</evidence>
<dbReference type="AlphaFoldDB" id="A0A8S9I172"/>